<proteinExistence type="inferred from homology"/>
<dbReference type="CDD" id="cd10917">
    <property type="entry name" value="CE4_NodB_like_6s_7s"/>
    <property type="match status" value="1"/>
</dbReference>
<evidence type="ECO:0000313" key="9">
    <source>
        <dbReference type="EMBL" id="VCU08691.1"/>
    </source>
</evidence>
<evidence type="ECO:0000256" key="1">
    <source>
        <dbReference type="ARBA" id="ARBA00003236"/>
    </source>
</evidence>
<evidence type="ECO:0000259" key="8">
    <source>
        <dbReference type="PROSITE" id="PS51677"/>
    </source>
</evidence>
<dbReference type="Proteomes" id="UP000289200">
    <property type="component" value="Unassembled WGS sequence"/>
</dbReference>
<feature type="domain" description="NodB homology" evidence="8">
    <location>
        <begin position="156"/>
        <end position="336"/>
    </location>
</feature>
<dbReference type="Gene3D" id="3.20.20.370">
    <property type="entry name" value="Glycoside hydrolase/deacetylase"/>
    <property type="match status" value="1"/>
</dbReference>
<dbReference type="InterPro" id="IPR002509">
    <property type="entry name" value="NODB_dom"/>
</dbReference>
<dbReference type="OrthoDB" id="276604at2"/>
<evidence type="ECO:0000313" key="10">
    <source>
        <dbReference type="Proteomes" id="UP000289200"/>
    </source>
</evidence>
<organism evidence="9 10">
    <name type="scientific">Rhodoplanes serenus</name>
    <dbReference type="NCBI Taxonomy" id="200615"/>
    <lineage>
        <taxon>Bacteria</taxon>
        <taxon>Pseudomonadati</taxon>
        <taxon>Pseudomonadota</taxon>
        <taxon>Alphaproteobacteria</taxon>
        <taxon>Hyphomicrobiales</taxon>
        <taxon>Nitrobacteraceae</taxon>
        <taxon>Rhodoplanes</taxon>
    </lineage>
</organism>
<evidence type="ECO:0000256" key="4">
    <source>
        <dbReference type="ARBA" id="ARBA00022723"/>
    </source>
</evidence>
<dbReference type="EMBL" id="UWOC01000134">
    <property type="protein sequence ID" value="VCU08691.1"/>
    <property type="molecule type" value="Genomic_DNA"/>
</dbReference>
<dbReference type="Pfam" id="PF01522">
    <property type="entry name" value="Polysacc_deac_1"/>
    <property type="match status" value="1"/>
</dbReference>
<evidence type="ECO:0000256" key="3">
    <source>
        <dbReference type="ARBA" id="ARBA00020071"/>
    </source>
</evidence>
<dbReference type="GO" id="GO:0016020">
    <property type="term" value="C:membrane"/>
    <property type="evidence" value="ECO:0007669"/>
    <property type="project" value="TreeGrafter"/>
</dbReference>
<evidence type="ECO:0000256" key="6">
    <source>
        <dbReference type="ARBA" id="ARBA00032976"/>
    </source>
</evidence>
<dbReference type="InterPro" id="IPR050248">
    <property type="entry name" value="Polysacc_deacetylase_ArnD"/>
</dbReference>
<dbReference type="GO" id="GO:0005975">
    <property type="term" value="P:carbohydrate metabolic process"/>
    <property type="evidence" value="ECO:0007669"/>
    <property type="project" value="InterPro"/>
</dbReference>
<sequence length="378" mass="39506">MRARTVAAGLVVVAVAGSIGIVFAQKGLPWPGGAQPQSAAGQPGTAIAAPAGTAAPEPRPVVRAMAQGADPIVVAQAGGQMGGQAGGLPRAGLPGGSGATPTAAPPPPPSGPAVAKGPACTNPSALGVSRVVEIDTTGGPGFGFEHFKQHDFLRAGEVVLTFDDGPWLGNTPAVLRALEQECVKAIFFSIGKHATYYPDILKQVYEAGHSVGSHTWSHVDLSKKSPDEQKEEIEKGISAVKQAIGMPIAPFFRFPQLKHPPEAVTYLGERNVGIFSTDLDSFDFRIKKPDQIVQRVMDKLKKHGKGIVLMHDFQHGTAQAVPLLLAELKKGGYKVVHMVGRTPLQSLAQYDAMIAKNEKLPTAGAGRPTSSVVRTIGE</sequence>
<accession>A0A3S4FCA2</accession>
<dbReference type="PANTHER" id="PTHR10587">
    <property type="entry name" value="GLYCOSYL TRANSFERASE-RELATED"/>
    <property type="match status" value="1"/>
</dbReference>
<dbReference type="InterPro" id="IPR011330">
    <property type="entry name" value="Glyco_hydro/deAcase_b/a-brl"/>
</dbReference>
<dbReference type="PANTHER" id="PTHR10587:SF133">
    <property type="entry name" value="CHITIN DEACETYLASE 1-RELATED"/>
    <property type="match status" value="1"/>
</dbReference>
<gene>
    <name evidence="9" type="primary">pgdA_2</name>
    <name evidence="9" type="ORF">RHODGE_RHODGE_01855</name>
</gene>
<dbReference type="GO" id="GO:0046872">
    <property type="term" value="F:metal ion binding"/>
    <property type="evidence" value="ECO:0007669"/>
    <property type="project" value="UniProtKB-KW"/>
</dbReference>
<reference evidence="10" key="1">
    <citation type="submission" date="2018-10" db="EMBL/GenBank/DDBJ databases">
        <authorList>
            <person name="Peiro R."/>
            <person name="Begona"/>
            <person name="Cbmso G."/>
            <person name="Lopez M."/>
            <person name="Gonzalez S."/>
            <person name="Sacristan E."/>
            <person name="Castillo E."/>
        </authorList>
    </citation>
    <scope>NUCLEOTIDE SEQUENCE [LARGE SCALE GENOMIC DNA]</scope>
</reference>
<name>A0A3S4FCA2_9BRAD</name>
<feature type="region of interest" description="Disordered" evidence="7">
    <location>
        <begin position="80"/>
        <end position="117"/>
    </location>
</feature>
<dbReference type="GO" id="GO:0016810">
    <property type="term" value="F:hydrolase activity, acting on carbon-nitrogen (but not peptide) bonds"/>
    <property type="evidence" value="ECO:0007669"/>
    <property type="project" value="InterPro"/>
</dbReference>
<evidence type="ECO:0000256" key="2">
    <source>
        <dbReference type="ARBA" id="ARBA00010973"/>
    </source>
</evidence>
<feature type="compositionally biased region" description="Low complexity" evidence="7">
    <location>
        <begin position="39"/>
        <end position="55"/>
    </location>
</feature>
<comment type="function">
    <text evidence="1">Is involved in generating a small heat-stable compound (Nod), an acylated oligomer of N-acetylglucosamine, that stimulates mitosis in various plant protoplasts.</text>
</comment>
<keyword evidence="4" id="KW-0479">Metal-binding</keyword>
<keyword evidence="5" id="KW-0378">Hydrolase</keyword>
<feature type="region of interest" description="Disordered" evidence="7">
    <location>
        <begin position="32"/>
        <end position="55"/>
    </location>
</feature>
<dbReference type="PROSITE" id="PS51677">
    <property type="entry name" value="NODB"/>
    <property type="match status" value="1"/>
</dbReference>
<evidence type="ECO:0000256" key="7">
    <source>
        <dbReference type="SAM" id="MobiDB-lite"/>
    </source>
</evidence>
<dbReference type="AlphaFoldDB" id="A0A3S4FCA2"/>
<evidence type="ECO:0000256" key="5">
    <source>
        <dbReference type="ARBA" id="ARBA00022801"/>
    </source>
</evidence>
<comment type="caution">
    <text evidence="9">The sequence shown here is derived from an EMBL/GenBank/DDBJ whole genome shotgun (WGS) entry which is preliminary data.</text>
</comment>
<dbReference type="SUPFAM" id="SSF88713">
    <property type="entry name" value="Glycoside hydrolase/deacetylase"/>
    <property type="match status" value="1"/>
</dbReference>
<protein>
    <recommendedName>
        <fullName evidence="3">Chitooligosaccharide deacetylase</fullName>
    </recommendedName>
    <alternativeName>
        <fullName evidence="6">Nodulation protein B</fullName>
    </alternativeName>
</protein>
<comment type="similarity">
    <text evidence="2">Belongs to the polysaccharide deacetylase family.</text>
</comment>
<keyword evidence="10" id="KW-1185">Reference proteome</keyword>